<protein>
    <submittedName>
        <fullName evidence="6">DNA-binding transcriptional regulator, LysR family</fullName>
    </submittedName>
</protein>
<dbReference type="SUPFAM" id="SSF46785">
    <property type="entry name" value="Winged helix' DNA-binding domain"/>
    <property type="match status" value="1"/>
</dbReference>
<dbReference type="InterPro" id="IPR005119">
    <property type="entry name" value="LysR_subst-bd"/>
</dbReference>
<reference evidence="6 7" key="1">
    <citation type="submission" date="2016-10" db="EMBL/GenBank/DDBJ databases">
        <authorList>
            <person name="de Groot N.N."/>
        </authorList>
    </citation>
    <scope>NUCLEOTIDE SEQUENCE [LARGE SCALE GENOMIC DNA]</scope>
    <source>
        <strain evidence="6 7">DSM 13760</strain>
    </source>
</reference>
<gene>
    <name evidence="6" type="ORF">SAMN04488559_1107</name>
</gene>
<dbReference type="SUPFAM" id="SSF53850">
    <property type="entry name" value="Periplasmic binding protein-like II"/>
    <property type="match status" value="1"/>
</dbReference>
<name>A0A1H9SZ60_9LACT</name>
<organism evidence="6 7">
    <name type="scientific">Isobaculum melis</name>
    <dbReference type="NCBI Taxonomy" id="142588"/>
    <lineage>
        <taxon>Bacteria</taxon>
        <taxon>Bacillati</taxon>
        <taxon>Bacillota</taxon>
        <taxon>Bacilli</taxon>
        <taxon>Lactobacillales</taxon>
        <taxon>Carnobacteriaceae</taxon>
        <taxon>Isobaculum</taxon>
    </lineage>
</organism>
<dbReference type="InterPro" id="IPR050950">
    <property type="entry name" value="HTH-type_LysR_regulators"/>
</dbReference>
<comment type="similarity">
    <text evidence="1">Belongs to the LysR transcriptional regulatory family.</text>
</comment>
<sequence>MQNQSDNVFSSKTLNYFLQLSETMNYTQAAQLLGITQPALTQQIKKLERIVGAPLFYSIGKKLHLSEAGKTMLRTTHEVYELLNTATDEIQQSTSADIGRIRVGILSSIELRVFTDFIIEYFKNHPKIEIAVYTLSRKEIWEKLENNKIDLAIMYLPDESIKNWKPYKTRKIIEEELLFLHHDQALEKKKKIRLAQTLSNSWTMYPDSFYLNDMIKEHYINHMTDLPTFSVCFTTPQQIFRFSNATEFYTALPKSYIRVHEQEASLKAIPFEPSIKFDMVFVYRSEKEDIPRIHSFLTGFDDYLKKIDYLAKLN</sequence>
<dbReference type="CDD" id="cd05466">
    <property type="entry name" value="PBP2_LTTR_substrate"/>
    <property type="match status" value="1"/>
</dbReference>
<feature type="domain" description="HTH lysR-type" evidence="5">
    <location>
        <begin position="9"/>
        <end position="66"/>
    </location>
</feature>
<dbReference type="PRINTS" id="PR00039">
    <property type="entry name" value="HTHLYSR"/>
</dbReference>
<dbReference type="GO" id="GO:0005829">
    <property type="term" value="C:cytosol"/>
    <property type="evidence" value="ECO:0007669"/>
    <property type="project" value="TreeGrafter"/>
</dbReference>
<evidence type="ECO:0000313" key="7">
    <source>
        <dbReference type="Proteomes" id="UP000198948"/>
    </source>
</evidence>
<keyword evidence="2" id="KW-0805">Transcription regulation</keyword>
<dbReference type="OrthoDB" id="9803735at2"/>
<keyword evidence="3 6" id="KW-0238">DNA-binding</keyword>
<evidence type="ECO:0000256" key="1">
    <source>
        <dbReference type="ARBA" id="ARBA00009437"/>
    </source>
</evidence>
<dbReference type="InterPro" id="IPR000847">
    <property type="entry name" value="LysR_HTH_N"/>
</dbReference>
<dbReference type="Pfam" id="PF00126">
    <property type="entry name" value="HTH_1"/>
    <property type="match status" value="1"/>
</dbReference>
<dbReference type="Proteomes" id="UP000198948">
    <property type="component" value="Unassembled WGS sequence"/>
</dbReference>
<dbReference type="PANTHER" id="PTHR30419:SF8">
    <property type="entry name" value="NITROGEN ASSIMILATION TRANSCRIPTIONAL ACTIVATOR-RELATED"/>
    <property type="match status" value="1"/>
</dbReference>
<evidence type="ECO:0000256" key="4">
    <source>
        <dbReference type="ARBA" id="ARBA00023163"/>
    </source>
</evidence>
<dbReference type="RefSeq" id="WP_092652339.1">
    <property type="nucleotide sequence ID" value="NZ_FOHA01000010.1"/>
</dbReference>
<accession>A0A1H9SZ60</accession>
<dbReference type="PROSITE" id="PS50931">
    <property type="entry name" value="HTH_LYSR"/>
    <property type="match status" value="1"/>
</dbReference>
<evidence type="ECO:0000313" key="6">
    <source>
        <dbReference type="EMBL" id="SER90158.1"/>
    </source>
</evidence>
<dbReference type="Pfam" id="PF03466">
    <property type="entry name" value="LysR_substrate"/>
    <property type="match status" value="1"/>
</dbReference>
<keyword evidence="4" id="KW-0804">Transcription</keyword>
<dbReference type="Gene3D" id="3.40.190.10">
    <property type="entry name" value="Periplasmic binding protein-like II"/>
    <property type="match status" value="2"/>
</dbReference>
<evidence type="ECO:0000256" key="3">
    <source>
        <dbReference type="ARBA" id="ARBA00023125"/>
    </source>
</evidence>
<dbReference type="GO" id="GO:0003677">
    <property type="term" value="F:DNA binding"/>
    <property type="evidence" value="ECO:0007669"/>
    <property type="project" value="UniProtKB-KW"/>
</dbReference>
<keyword evidence="7" id="KW-1185">Reference proteome</keyword>
<evidence type="ECO:0000259" key="5">
    <source>
        <dbReference type="PROSITE" id="PS50931"/>
    </source>
</evidence>
<dbReference type="EMBL" id="FOHA01000010">
    <property type="protein sequence ID" value="SER90158.1"/>
    <property type="molecule type" value="Genomic_DNA"/>
</dbReference>
<dbReference type="STRING" id="142588.SAMN04488559_1107"/>
<dbReference type="AlphaFoldDB" id="A0A1H9SZ60"/>
<dbReference type="PANTHER" id="PTHR30419">
    <property type="entry name" value="HTH-TYPE TRANSCRIPTIONAL REGULATOR YBHD"/>
    <property type="match status" value="1"/>
</dbReference>
<dbReference type="Gene3D" id="1.10.10.10">
    <property type="entry name" value="Winged helix-like DNA-binding domain superfamily/Winged helix DNA-binding domain"/>
    <property type="match status" value="1"/>
</dbReference>
<proteinExistence type="inferred from homology"/>
<dbReference type="InterPro" id="IPR036388">
    <property type="entry name" value="WH-like_DNA-bd_sf"/>
</dbReference>
<dbReference type="GO" id="GO:0003700">
    <property type="term" value="F:DNA-binding transcription factor activity"/>
    <property type="evidence" value="ECO:0007669"/>
    <property type="project" value="InterPro"/>
</dbReference>
<evidence type="ECO:0000256" key="2">
    <source>
        <dbReference type="ARBA" id="ARBA00023015"/>
    </source>
</evidence>
<dbReference type="InterPro" id="IPR036390">
    <property type="entry name" value="WH_DNA-bd_sf"/>
</dbReference>